<keyword evidence="1" id="KW-0175">Coiled coil</keyword>
<evidence type="ECO:0008006" key="4">
    <source>
        <dbReference type="Google" id="ProtNLM"/>
    </source>
</evidence>
<dbReference type="Pfam" id="PF05137">
    <property type="entry name" value="PilN"/>
    <property type="match status" value="1"/>
</dbReference>
<dbReference type="PANTHER" id="PTHR40278">
    <property type="entry name" value="DNA UTILIZATION PROTEIN HOFN"/>
    <property type="match status" value="1"/>
</dbReference>
<keyword evidence="3" id="KW-1185">Reference proteome</keyword>
<organism evidence="2 3">
    <name type="scientific">Pantoea alhagi</name>
    <dbReference type="NCBI Taxonomy" id="1891675"/>
    <lineage>
        <taxon>Bacteria</taxon>
        <taxon>Pseudomonadati</taxon>
        <taxon>Pseudomonadota</taxon>
        <taxon>Gammaproteobacteria</taxon>
        <taxon>Enterobacterales</taxon>
        <taxon>Erwiniaceae</taxon>
        <taxon>Pantoea</taxon>
    </lineage>
</organism>
<dbReference type="PANTHER" id="PTHR40278:SF1">
    <property type="entry name" value="DNA UTILIZATION PROTEIN HOFN"/>
    <property type="match status" value="1"/>
</dbReference>
<dbReference type="STRING" id="1891675.B1H58_05925"/>
<dbReference type="InterPro" id="IPR007813">
    <property type="entry name" value="PilN"/>
</dbReference>
<dbReference type="AlphaFoldDB" id="A0A1W6B3E0"/>
<dbReference type="EMBL" id="CP019706">
    <property type="protein sequence ID" value="ARJ41597.1"/>
    <property type="molecule type" value="Genomic_DNA"/>
</dbReference>
<proteinExistence type="predicted"/>
<protein>
    <recommendedName>
        <fullName evidence="4">Fimbrial assembly protein</fullName>
    </recommendedName>
</protein>
<evidence type="ECO:0000313" key="2">
    <source>
        <dbReference type="EMBL" id="ARJ41597.1"/>
    </source>
</evidence>
<reference evidence="2 3" key="1">
    <citation type="submission" date="2017-02" db="EMBL/GenBank/DDBJ databases">
        <title>Complete genome sequence of the drought resistance-promoting endophyte Pantoea alhagi LTYR-11Z.</title>
        <authorList>
            <person name="Zhang L."/>
        </authorList>
    </citation>
    <scope>NUCLEOTIDE SEQUENCE [LARGE SCALE GENOMIC DNA]</scope>
    <source>
        <strain evidence="2 3">LTYR-11Z</strain>
    </source>
</reference>
<feature type="coiled-coil region" evidence="1">
    <location>
        <begin position="23"/>
        <end position="60"/>
    </location>
</feature>
<gene>
    <name evidence="2" type="ORF">B1H58_05925</name>
</gene>
<dbReference type="InterPro" id="IPR052534">
    <property type="entry name" value="Extracell_DNA_Util/SecSys_Comp"/>
</dbReference>
<name>A0A1W6B3E0_9GAMM</name>
<sequence>MLLCWWQGLAENTQRWQAQFTLWQQAARQAQQLDQRYNDAQKQQQALRNQAELRQQKQQRLAEWQAFMLQLESDIPDDAWLSSLTHQQGTLRLDGLSLRPEATQLLHHRLRKSRFFQIWLPGALKKSAEGPYGFTLITRKAEGDSHEP</sequence>
<evidence type="ECO:0000313" key="3">
    <source>
        <dbReference type="Proteomes" id="UP000192900"/>
    </source>
</evidence>
<dbReference type="OrthoDB" id="6556386at2"/>
<dbReference type="Proteomes" id="UP000192900">
    <property type="component" value="Chromosome"/>
</dbReference>
<accession>A0A1W6B3E0</accession>
<evidence type="ECO:0000256" key="1">
    <source>
        <dbReference type="SAM" id="Coils"/>
    </source>
</evidence>
<dbReference type="KEGG" id="palh:B1H58_05925"/>
<dbReference type="RefSeq" id="WP_085068563.1">
    <property type="nucleotide sequence ID" value="NZ_CP019706.1"/>
</dbReference>